<reference evidence="3 4" key="2">
    <citation type="submission" date="2019-01" db="EMBL/GenBank/DDBJ databases">
        <title>The decoding of complex shrimp genome reveals the adaptation for benthos swimmer, frequently molting mechanism and breeding impact on genome.</title>
        <authorList>
            <person name="Sun Y."/>
            <person name="Gao Y."/>
            <person name="Yu Y."/>
        </authorList>
    </citation>
    <scope>NUCLEOTIDE SEQUENCE [LARGE SCALE GENOMIC DNA]</scope>
    <source>
        <tissue evidence="3">Muscle</tissue>
    </source>
</reference>
<evidence type="ECO:0000313" key="4">
    <source>
        <dbReference type="Proteomes" id="UP000283509"/>
    </source>
</evidence>
<name>A0A3R7LZD1_PENVA</name>
<organism evidence="3 4">
    <name type="scientific">Penaeus vannamei</name>
    <name type="common">Whiteleg shrimp</name>
    <name type="synonym">Litopenaeus vannamei</name>
    <dbReference type="NCBI Taxonomy" id="6689"/>
    <lineage>
        <taxon>Eukaryota</taxon>
        <taxon>Metazoa</taxon>
        <taxon>Ecdysozoa</taxon>
        <taxon>Arthropoda</taxon>
        <taxon>Crustacea</taxon>
        <taxon>Multicrustacea</taxon>
        <taxon>Malacostraca</taxon>
        <taxon>Eumalacostraca</taxon>
        <taxon>Eucarida</taxon>
        <taxon>Decapoda</taxon>
        <taxon>Dendrobranchiata</taxon>
        <taxon>Penaeoidea</taxon>
        <taxon>Penaeidae</taxon>
        <taxon>Penaeus</taxon>
    </lineage>
</organism>
<comment type="caution">
    <text evidence="3">The sequence shown here is derived from an EMBL/GenBank/DDBJ whole genome shotgun (WGS) entry which is preliminary data.</text>
</comment>
<dbReference type="EMBL" id="QCYY01002817">
    <property type="protein sequence ID" value="ROT67367.1"/>
    <property type="molecule type" value="Genomic_DNA"/>
</dbReference>
<gene>
    <name evidence="3" type="ORF">C7M84_014546</name>
</gene>
<dbReference type="AlphaFoldDB" id="A0A3R7LZD1"/>
<dbReference type="OrthoDB" id="6362450at2759"/>
<evidence type="ECO:0000259" key="2">
    <source>
        <dbReference type="PROSITE" id="PS50213"/>
    </source>
</evidence>
<dbReference type="PROSITE" id="PS50213">
    <property type="entry name" value="FAS1"/>
    <property type="match status" value="1"/>
</dbReference>
<feature type="region of interest" description="Disordered" evidence="1">
    <location>
        <begin position="175"/>
        <end position="223"/>
    </location>
</feature>
<sequence>MEGLLEYLELETLDAEDPRMTSPDGLTLLSHSGNALTFTKETGGLVNLNGAPVEGVQTLPDGTEVYTLERFLEEHKGRLDEAFRFLSQQANRLQPQGRHLVADHHTRIQEQKNEAVETASQVPRPLPEAEVPKPLVVVSEVTEISSEISAPVTSITLTKFSMSSLSDKPVAATKTESAFEKTAPPKDTNDVEPKSATESLFGPSAEEEPAPQTEIPAKASTAEADPVTDFVYEPSPEEPIPVTDSVFVSQVEPEGATEMFESALVDVVPATEAVWDPSTEEASPVISISSKSSSADLEQRSKTHTESPVVIPATGSTVEIAPEDFNPQTEILFETASPDPVKEREEQTDLTSHALPITEIPFEVSSVEPEPITETLFKSLQKPPPTTESMDELSQDFTLENETDSVHEHPRISDAVLETELPTTALLDTELSFDSHENIIPRTEIPHVGSAEYHPKTKIVTEAPLETLPEIPQVEYVTNLSPLESIVTDNTHDGVTVETETQLGNANETKDTPEELGHSLDIAGREHILPQNTIVKSVDSEDVLLAESQQNVIPQIPVATEEVNIALLDVWKEALSHSETNSSGAVTGVPSTILSPDYFTMVNLVPQDAPHPLYGDTPEVAALRKEFLLDYLVLEPFDFQDPRMIQPEGLAVSNLGGKELVFYVDTNDNLTVNGVLVEDFNILSDGTVVFTLSDFLFDHRQVIDEILQTLPRNDEGLFFQEHELASVPEVTTSTSETSEATKKEEINTYSATDAPSTTSLPVAVAKAVVSKDSSFNEVTIPAEPVPAKEPGFTTDKALEVEEISTGTENLNPPEDIVNTTDIPQHHTEEQDTTGQTFASEESTGLTEPLLTVPQIPQLVEEGESSSLLNLWRHALRHQDAAATLRDNREPKTLISPDYFIVMNLVPQDAPHPLYDDAPENVLLRTEFLLDYLVQDPINVQDPEISSPEGISVTNLAGKKLTFAADPQGKISINGVPVEMVEILEDGTQVYTVEDLLFHHKARVDEAFFHLVSQPAEFGPLGEPLDIPAPPTPTKDFLDTPLPRIPHQVDAEDSSSLLSLWRHALREQEPSLALKEDTVPKTILSPDFLEMGNLVPQDAPHPLYDDAPKNVALRNEFLLDYLVRDPINVQDPNISSQGGISVTNLAGHQLIILNTRKLTINDVPVKMIEILSDGTQVYTLADFLFEHRARVDDAFLHLISQPAEFGPLGEPLGEWEGGLGEWGCGSWGLGVSGVSGVAGRGFGPLGSLWVSGREVLGEWGCGSWGSGRSGNLWVSALALG</sequence>
<reference evidence="3 4" key="1">
    <citation type="submission" date="2018-04" db="EMBL/GenBank/DDBJ databases">
        <authorList>
            <person name="Zhang X."/>
            <person name="Yuan J."/>
            <person name="Li F."/>
            <person name="Xiang J."/>
        </authorList>
    </citation>
    <scope>NUCLEOTIDE SEQUENCE [LARGE SCALE GENOMIC DNA]</scope>
    <source>
        <tissue evidence="3">Muscle</tissue>
    </source>
</reference>
<dbReference type="InterPro" id="IPR000782">
    <property type="entry name" value="FAS1_domain"/>
</dbReference>
<protein>
    <recommendedName>
        <fullName evidence="2">FAS1 domain-containing protein</fullName>
    </recommendedName>
</protein>
<keyword evidence="4" id="KW-1185">Reference proteome</keyword>
<evidence type="ECO:0000256" key="1">
    <source>
        <dbReference type="SAM" id="MobiDB-lite"/>
    </source>
</evidence>
<evidence type="ECO:0000313" key="3">
    <source>
        <dbReference type="EMBL" id="ROT67367.1"/>
    </source>
</evidence>
<feature type="domain" description="FAS1" evidence="2">
    <location>
        <begin position="855"/>
        <end position="996"/>
    </location>
</feature>
<dbReference type="Proteomes" id="UP000283509">
    <property type="component" value="Unassembled WGS sequence"/>
</dbReference>
<accession>A0A3R7LZD1</accession>
<feature type="region of interest" description="Disordered" evidence="1">
    <location>
        <begin position="276"/>
        <end position="309"/>
    </location>
</feature>
<proteinExistence type="predicted"/>
<feature type="compositionally biased region" description="Basic and acidic residues" evidence="1">
    <location>
        <begin position="177"/>
        <end position="195"/>
    </location>
</feature>